<protein>
    <submittedName>
        <fullName evidence="3">Uncharacterized protein</fullName>
    </submittedName>
</protein>
<comment type="similarity">
    <text evidence="1">Belongs to the C19orf12 family.</text>
</comment>
<evidence type="ECO:0000256" key="2">
    <source>
        <dbReference type="SAM" id="MobiDB-lite"/>
    </source>
</evidence>
<organism evidence="3">
    <name type="scientific">Rhipicephalus appendiculatus</name>
    <name type="common">Brown ear tick</name>
    <dbReference type="NCBI Taxonomy" id="34631"/>
    <lineage>
        <taxon>Eukaryota</taxon>
        <taxon>Metazoa</taxon>
        <taxon>Ecdysozoa</taxon>
        <taxon>Arthropoda</taxon>
        <taxon>Chelicerata</taxon>
        <taxon>Arachnida</taxon>
        <taxon>Acari</taxon>
        <taxon>Parasitiformes</taxon>
        <taxon>Ixodida</taxon>
        <taxon>Ixodoidea</taxon>
        <taxon>Ixodidae</taxon>
        <taxon>Rhipicephalinae</taxon>
        <taxon>Rhipicephalus</taxon>
        <taxon>Rhipicephalus</taxon>
    </lineage>
</organism>
<dbReference type="PANTHER" id="PTHR31493:SF1">
    <property type="entry name" value="PROTEIN C19ORF12"/>
    <property type="match status" value="1"/>
</dbReference>
<reference evidence="3" key="1">
    <citation type="journal article" date="2016" name="Ticks Tick Borne Dis.">
        <title>De novo assembly and annotation of the salivary gland transcriptome of Rhipicephalus appendiculatus male and female ticks during blood feeding.</title>
        <authorList>
            <person name="de Castro M.H."/>
            <person name="de Klerk D."/>
            <person name="Pienaar R."/>
            <person name="Latif A.A."/>
            <person name="Rees D.J."/>
            <person name="Mans B.J."/>
        </authorList>
    </citation>
    <scope>NUCLEOTIDE SEQUENCE</scope>
    <source>
        <tissue evidence="3">Salivary glands</tissue>
    </source>
</reference>
<dbReference type="PANTHER" id="PTHR31493">
    <property type="entry name" value="NAZO FAMILY MEMBER"/>
    <property type="match status" value="1"/>
</dbReference>
<proteinExistence type="inferred from homology"/>
<sequence>MAHLDKLSTQELEDILCQLCTDENIKVAVSGDDDSKKNLAKSAGSAIGGKMLNKLGGFGSMFGGGSKDSKDSKDSGSSGKEAEMRPAADVIRELPDKEKDQLADTIQSTISKFGDFKDPQALLKLITENAMVKQLITSAVKNFLGNFLKSAGGGAA</sequence>
<feature type="compositionally biased region" description="Basic and acidic residues" evidence="2">
    <location>
        <begin position="67"/>
        <end position="99"/>
    </location>
</feature>
<dbReference type="InterPro" id="IPR033369">
    <property type="entry name" value="C19orf12"/>
</dbReference>
<evidence type="ECO:0000256" key="1">
    <source>
        <dbReference type="ARBA" id="ARBA00029457"/>
    </source>
</evidence>
<feature type="region of interest" description="Disordered" evidence="2">
    <location>
        <begin position="62"/>
        <end position="99"/>
    </location>
</feature>
<name>A0A131Z5R6_RHIAP</name>
<dbReference type="AlphaFoldDB" id="A0A131Z5R6"/>
<evidence type="ECO:0000313" key="3">
    <source>
        <dbReference type="EMBL" id="JAP85461.1"/>
    </source>
</evidence>
<dbReference type="EMBL" id="GEDV01003096">
    <property type="protein sequence ID" value="JAP85461.1"/>
    <property type="molecule type" value="Transcribed_RNA"/>
</dbReference>
<accession>A0A131Z5R6</accession>